<protein>
    <submittedName>
        <fullName evidence="1">Uncharacterized protein</fullName>
    </submittedName>
</protein>
<proteinExistence type="predicted"/>
<reference evidence="2" key="1">
    <citation type="journal article" date="2019" name="Int. J. Syst. Evol. Microbiol.">
        <title>The Global Catalogue of Microorganisms (GCM) 10K type strain sequencing project: providing services to taxonomists for standard genome sequencing and annotation.</title>
        <authorList>
            <consortium name="The Broad Institute Genomics Platform"/>
            <consortium name="The Broad Institute Genome Sequencing Center for Infectious Disease"/>
            <person name="Wu L."/>
            <person name="Ma J."/>
        </authorList>
    </citation>
    <scope>NUCLEOTIDE SEQUENCE [LARGE SCALE GENOMIC DNA]</scope>
    <source>
        <strain evidence="2">KACC 14249</strain>
    </source>
</reference>
<dbReference type="Proteomes" id="UP001596189">
    <property type="component" value="Unassembled WGS sequence"/>
</dbReference>
<comment type="caution">
    <text evidence="1">The sequence shown here is derived from an EMBL/GenBank/DDBJ whole genome shotgun (WGS) entry which is preliminary data.</text>
</comment>
<keyword evidence="2" id="KW-1185">Reference proteome</keyword>
<name>A0ABW1JK22_9ACTN</name>
<organism evidence="1 2">
    <name type="scientific">Angustibacter luteus</name>
    <dbReference type="NCBI Taxonomy" id="658456"/>
    <lineage>
        <taxon>Bacteria</taxon>
        <taxon>Bacillati</taxon>
        <taxon>Actinomycetota</taxon>
        <taxon>Actinomycetes</taxon>
        <taxon>Kineosporiales</taxon>
        <taxon>Kineosporiaceae</taxon>
    </lineage>
</organism>
<dbReference type="EMBL" id="JBHSRD010000008">
    <property type="protein sequence ID" value="MFC6009128.1"/>
    <property type="molecule type" value="Genomic_DNA"/>
</dbReference>
<gene>
    <name evidence="1" type="ORF">ACFQDO_18495</name>
</gene>
<evidence type="ECO:0000313" key="2">
    <source>
        <dbReference type="Proteomes" id="UP001596189"/>
    </source>
</evidence>
<evidence type="ECO:0000313" key="1">
    <source>
        <dbReference type="EMBL" id="MFC6009128.1"/>
    </source>
</evidence>
<accession>A0ABW1JK22</accession>
<dbReference type="RefSeq" id="WP_345717654.1">
    <property type="nucleotide sequence ID" value="NZ_BAABFP010000007.1"/>
</dbReference>
<sequence length="145" mass="15152">MAVSAKMYGLFLKSLANKEVDLDSDTLKVMLCTSTYSPNQDTHQYKSAVTNEVTGTGYTAGGQTLTSVTVNYDSSSNTLSLDAADPSWTGSTITARYAVFYDSTPATDSTRPLIAYVDFGADISSSGGPFTITLDAAGIATITAA</sequence>